<reference evidence="1 2" key="1">
    <citation type="submission" date="2022-07" db="EMBL/GenBank/DDBJ databases">
        <title>Methylomonas rivi sp. nov., Methylomonas rosea sp. nov., Methylomonas aureus sp. nov. and Methylomonas subterranea sp. nov., four novel methanotrophs isolated from a freshwater creek and the deep terrestrial subsurface.</title>
        <authorList>
            <person name="Abin C."/>
            <person name="Sankaranarayanan K."/>
            <person name="Garner C."/>
            <person name="Sindelar R."/>
            <person name="Kotary K."/>
            <person name="Garner R."/>
            <person name="Barclay S."/>
            <person name="Lawson P."/>
            <person name="Krumholz L."/>
        </authorList>
    </citation>
    <scope>NUCLEOTIDE SEQUENCE [LARGE SCALE GENOMIC DNA]</scope>
    <source>
        <strain evidence="1 2">SURF-2</strain>
    </source>
</reference>
<name>A0ABT1TJ25_9GAMM</name>
<organism evidence="1 2">
    <name type="scientific">Methylomonas subterranea</name>
    <dbReference type="NCBI Taxonomy" id="2952225"/>
    <lineage>
        <taxon>Bacteria</taxon>
        <taxon>Pseudomonadati</taxon>
        <taxon>Pseudomonadota</taxon>
        <taxon>Gammaproteobacteria</taxon>
        <taxon>Methylococcales</taxon>
        <taxon>Methylococcaceae</taxon>
        <taxon>Methylomonas</taxon>
    </lineage>
</organism>
<evidence type="ECO:0000313" key="1">
    <source>
        <dbReference type="EMBL" id="MCQ8105464.1"/>
    </source>
</evidence>
<sequence length="70" mass="7832">MDDITEEGFSVQGIDLNGLLLFDGYLIVRGKITIFYPSDGKLGPFIHWSIKLDISRYEVSMSGGYRTIAT</sequence>
<dbReference type="Proteomes" id="UP001524499">
    <property type="component" value="Unassembled WGS sequence"/>
</dbReference>
<gene>
    <name evidence="1" type="ORF">NP590_15225</name>
</gene>
<evidence type="ECO:0000313" key="2">
    <source>
        <dbReference type="Proteomes" id="UP001524499"/>
    </source>
</evidence>
<protein>
    <submittedName>
        <fullName evidence="1">Uncharacterized protein</fullName>
    </submittedName>
</protein>
<dbReference type="EMBL" id="JANIBJ010000030">
    <property type="protein sequence ID" value="MCQ8105464.1"/>
    <property type="molecule type" value="Genomic_DNA"/>
</dbReference>
<proteinExistence type="predicted"/>
<accession>A0ABT1TJ25</accession>
<comment type="caution">
    <text evidence="1">The sequence shown here is derived from an EMBL/GenBank/DDBJ whole genome shotgun (WGS) entry which is preliminary data.</text>
</comment>
<dbReference type="RefSeq" id="WP_256603435.1">
    <property type="nucleotide sequence ID" value="NZ_JANIBJ010000030.1"/>
</dbReference>
<keyword evidence="2" id="KW-1185">Reference proteome</keyword>